<accession>A0A2H3K9C4</accession>
<evidence type="ECO:0000256" key="4">
    <source>
        <dbReference type="ARBA" id="ARBA00022692"/>
    </source>
</evidence>
<dbReference type="GO" id="GO:0045040">
    <property type="term" value="P:protein insertion into mitochondrial outer membrane"/>
    <property type="evidence" value="ECO:0007669"/>
    <property type="project" value="TreeGrafter"/>
</dbReference>
<proteinExistence type="inferred from homology"/>
<sequence>MDDPELTAPPLKPPLADTSAPRDGEPAADDVDRILRWQEERIARKLRGEYESAVLHLSDVVNSNLATPLRIASVRVQGAAHTRASFIGSLITPLLPLPQDPTTLADVLHTTRHVGAVLQQTDIFQAVDARLERARDMLDAVDVVFRTRERGRLFLSTSTQVGNNEGGASATCRVRNAFGGAETFEANLAFATTTRVAFGASLSAPLTHTLATRGELAVFAQERDNSSFASSAEGVRGLRAVVRTGSADSSRGKHEFAYEAVLRHIGNLAPTASITYVWLFFAYLSQSLVARSDARYLDTDASRDARMREAAGQSVKSAVSHTWTRDTRDDRLLGTRGAYVRLAHELAGLGGDAAFVKSEAQAQGARRLLPGLIMSLAGRTGLLWGLGRPTLFSDRFQLGGPLSVRMFRANGMGPRDGPDSLGGELYWAAGLSLISDIPRKPHWPVKIHGFVNAGRLDGIDQSKTLVQNVLATITKPSVSAGVGLVYKLDPVRIELNFGAPLVASASDGVRKGIQVGIGLDFL</sequence>
<dbReference type="AlphaFoldDB" id="A0A2H3K9C4"/>
<evidence type="ECO:0000313" key="8">
    <source>
        <dbReference type="EMBL" id="PCH45027.1"/>
    </source>
</evidence>
<dbReference type="PANTHER" id="PTHR12815:SF18">
    <property type="entry name" value="SORTING AND ASSEMBLY MACHINERY COMPONENT 50 HOMOLOG"/>
    <property type="match status" value="1"/>
</dbReference>
<dbReference type="PANTHER" id="PTHR12815">
    <property type="entry name" value="SORTING AND ASSEMBLY MACHINERY SAMM50 PROTEIN FAMILY MEMBER"/>
    <property type="match status" value="1"/>
</dbReference>
<gene>
    <name evidence="8" type="ORF">WOLCODRAFT_165558</name>
</gene>
<dbReference type="InterPro" id="IPR039910">
    <property type="entry name" value="D15-like"/>
</dbReference>
<feature type="compositionally biased region" description="Basic and acidic residues" evidence="6">
    <location>
        <begin position="20"/>
        <end position="30"/>
    </location>
</feature>
<feature type="region of interest" description="Disordered" evidence="6">
    <location>
        <begin position="1"/>
        <end position="30"/>
    </location>
</feature>
<comment type="similarity">
    <text evidence="2">Belongs to the SAM50/omp85 family.</text>
</comment>
<dbReference type="OMA" id="SGIWRQI"/>
<evidence type="ECO:0000256" key="5">
    <source>
        <dbReference type="ARBA" id="ARBA00023136"/>
    </source>
</evidence>
<evidence type="ECO:0000256" key="3">
    <source>
        <dbReference type="ARBA" id="ARBA00022452"/>
    </source>
</evidence>
<dbReference type="Proteomes" id="UP000218811">
    <property type="component" value="Unassembled WGS sequence"/>
</dbReference>
<keyword evidence="9" id="KW-1185">Reference proteome</keyword>
<dbReference type="InterPro" id="IPR000184">
    <property type="entry name" value="Bac_surfAg_D15"/>
</dbReference>
<dbReference type="Gene3D" id="2.40.160.50">
    <property type="entry name" value="membrane protein fhac: a member of the omp85/tpsb transporter family"/>
    <property type="match status" value="1"/>
</dbReference>
<protein>
    <recommendedName>
        <fullName evidence="7">Bacterial surface antigen (D15) domain-containing protein</fullName>
    </recommendedName>
</protein>
<evidence type="ECO:0000313" key="9">
    <source>
        <dbReference type="Proteomes" id="UP000218811"/>
    </source>
</evidence>
<dbReference type="Pfam" id="PF01103">
    <property type="entry name" value="Omp85"/>
    <property type="match status" value="1"/>
</dbReference>
<dbReference type="GO" id="GO:0005741">
    <property type="term" value="C:mitochondrial outer membrane"/>
    <property type="evidence" value="ECO:0007669"/>
    <property type="project" value="UniProtKB-SubCell"/>
</dbReference>
<feature type="domain" description="Bacterial surface antigen (D15)" evidence="7">
    <location>
        <begin position="176"/>
        <end position="521"/>
    </location>
</feature>
<evidence type="ECO:0000256" key="2">
    <source>
        <dbReference type="ARBA" id="ARBA00010913"/>
    </source>
</evidence>
<dbReference type="EMBL" id="KB468168">
    <property type="protein sequence ID" value="PCH45027.1"/>
    <property type="molecule type" value="Genomic_DNA"/>
</dbReference>
<evidence type="ECO:0000256" key="1">
    <source>
        <dbReference type="ARBA" id="ARBA00004374"/>
    </source>
</evidence>
<dbReference type="OrthoDB" id="1724197at2759"/>
<evidence type="ECO:0000259" key="7">
    <source>
        <dbReference type="Pfam" id="PF01103"/>
    </source>
</evidence>
<reference evidence="8 9" key="1">
    <citation type="journal article" date="2012" name="Science">
        <title>The Paleozoic origin of enzymatic lignin decomposition reconstructed from 31 fungal genomes.</title>
        <authorList>
            <person name="Floudas D."/>
            <person name="Binder M."/>
            <person name="Riley R."/>
            <person name="Barry K."/>
            <person name="Blanchette R.A."/>
            <person name="Henrissat B."/>
            <person name="Martinez A.T."/>
            <person name="Otillar R."/>
            <person name="Spatafora J.W."/>
            <person name="Yadav J.S."/>
            <person name="Aerts A."/>
            <person name="Benoit I."/>
            <person name="Boyd A."/>
            <person name="Carlson A."/>
            <person name="Copeland A."/>
            <person name="Coutinho P.M."/>
            <person name="de Vries R.P."/>
            <person name="Ferreira P."/>
            <person name="Findley K."/>
            <person name="Foster B."/>
            <person name="Gaskell J."/>
            <person name="Glotzer D."/>
            <person name="Gorecki P."/>
            <person name="Heitman J."/>
            <person name="Hesse C."/>
            <person name="Hori C."/>
            <person name="Igarashi K."/>
            <person name="Jurgens J.A."/>
            <person name="Kallen N."/>
            <person name="Kersten P."/>
            <person name="Kohler A."/>
            <person name="Kuees U."/>
            <person name="Kumar T.K.A."/>
            <person name="Kuo A."/>
            <person name="LaButti K."/>
            <person name="Larrondo L.F."/>
            <person name="Lindquist E."/>
            <person name="Ling A."/>
            <person name="Lombard V."/>
            <person name="Lucas S."/>
            <person name="Lundell T."/>
            <person name="Martin R."/>
            <person name="McLaughlin D.J."/>
            <person name="Morgenstern I."/>
            <person name="Morin E."/>
            <person name="Murat C."/>
            <person name="Nagy L.G."/>
            <person name="Nolan M."/>
            <person name="Ohm R.A."/>
            <person name="Patyshakuliyeva A."/>
            <person name="Rokas A."/>
            <person name="Ruiz-Duenas F.J."/>
            <person name="Sabat G."/>
            <person name="Salamov A."/>
            <person name="Samejima M."/>
            <person name="Schmutz J."/>
            <person name="Slot J.C."/>
            <person name="St John F."/>
            <person name="Stenlid J."/>
            <person name="Sun H."/>
            <person name="Sun S."/>
            <person name="Syed K."/>
            <person name="Tsang A."/>
            <person name="Wiebenga A."/>
            <person name="Young D."/>
            <person name="Pisabarro A."/>
            <person name="Eastwood D.C."/>
            <person name="Martin F."/>
            <person name="Cullen D."/>
            <person name="Grigoriev I.V."/>
            <person name="Hibbett D.S."/>
        </authorList>
    </citation>
    <scope>NUCLEOTIDE SEQUENCE [LARGE SCALE GENOMIC DNA]</scope>
    <source>
        <strain evidence="8 9">MD-104</strain>
    </source>
</reference>
<keyword evidence="3" id="KW-1134">Transmembrane beta strand</keyword>
<name>A0A2H3K9C4_WOLCO</name>
<dbReference type="STRING" id="742152.A0A2H3K9C4"/>
<evidence type="ECO:0000256" key="6">
    <source>
        <dbReference type="SAM" id="MobiDB-lite"/>
    </source>
</evidence>
<organism evidence="8 9">
    <name type="scientific">Wolfiporia cocos (strain MD-104)</name>
    <name type="common">Brown rot fungus</name>
    <dbReference type="NCBI Taxonomy" id="742152"/>
    <lineage>
        <taxon>Eukaryota</taxon>
        <taxon>Fungi</taxon>
        <taxon>Dikarya</taxon>
        <taxon>Basidiomycota</taxon>
        <taxon>Agaricomycotina</taxon>
        <taxon>Agaricomycetes</taxon>
        <taxon>Polyporales</taxon>
        <taxon>Phaeolaceae</taxon>
        <taxon>Wolfiporia</taxon>
    </lineage>
</organism>
<keyword evidence="5" id="KW-0472">Membrane</keyword>
<comment type="subcellular location">
    <subcellularLocation>
        <location evidence="1">Mitochondrion outer membrane</location>
        <topology evidence="1">Multi-pass membrane protein</topology>
    </subcellularLocation>
</comment>
<keyword evidence="4" id="KW-0812">Transmembrane</keyword>